<evidence type="ECO:0000256" key="2">
    <source>
        <dbReference type="ARBA" id="ARBA00010972"/>
    </source>
</evidence>
<dbReference type="OMA" id="LIIAPCW"/>
<keyword evidence="11" id="KW-1185">Reference proteome</keyword>
<keyword evidence="5" id="KW-0496">Mitochondrion</keyword>
<evidence type="ECO:0000256" key="5">
    <source>
        <dbReference type="ARBA" id="ARBA00023128"/>
    </source>
</evidence>
<feature type="chain" id="PRO_5003342348" description="Large ribosomal subunit protein mL51" evidence="9">
    <location>
        <begin position="19"/>
        <end position="125"/>
    </location>
</feature>
<sequence>MWVVPSMAWSLALRLGAARTFSLGAPFQASLRNHVPAPKEVDRWTEKRTTFGAYDNIGILGGFQRHPKDLITGPQWLRGWRGNELQRCLRKKQIVGPRMFKEDYEKLVKRIRYLYKHYNRRGKYR</sequence>
<evidence type="ECO:0000313" key="11">
    <source>
        <dbReference type="Proteomes" id="UP000002279"/>
    </source>
</evidence>
<dbReference type="FunCoup" id="F6TAG9">
    <property type="interactions" value="776"/>
</dbReference>
<reference evidence="10" key="2">
    <citation type="submission" date="2025-09" db="UniProtKB">
        <authorList>
            <consortium name="Ensembl"/>
        </authorList>
    </citation>
    <scope>IDENTIFICATION</scope>
    <source>
        <strain evidence="10">Glennie</strain>
    </source>
</reference>
<name>F6TAG9_ORNAN</name>
<evidence type="ECO:0000256" key="9">
    <source>
        <dbReference type="SAM" id="SignalP"/>
    </source>
</evidence>
<proteinExistence type="inferred from homology"/>
<keyword evidence="4" id="KW-0689">Ribosomal protein</keyword>
<dbReference type="HOGENOM" id="CLU_150741_0_0_1"/>
<dbReference type="Bgee" id="ENSOANG00000003012">
    <property type="expression patterns" value="Expressed in heart and 8 other cell types or tissues"/>
</dbReference>
<dbReference type="InParanoid" id="F6TAG9"/>
<dbReference type="GeneID" id="100089173"/>
<dbReference type="OrthoDB" id="10059330at2759"/>
<protein>
    <recommendedName>
        <fullName evidence="7">Large ribosomal subunit protein mL51</fullName>
    </recommendedName>
    <alternativeName>
        <fullName evidence="8">39S ribosomal protein L51, mitochondrial</fullName>
    </alternativeName>
</protein>
<keyword evidence="3" id="KW-0809">Transit peptide</keyword>
<dbReference type="STRING" id="9258.ENSOANP00000004776"/>
<dbReference type="PANTHER" id="PTHR13409:SF0">
    <property type="entry name" value="LARGE RIBOSOMAL SUBUNIT PROTEIN ML51"/>
    <property type="match status" value="1"/>
</dbReference>
<dbReference type="RefSeq" id="XP_001518660.2">
    <property type="nucleotide sequence ID" value="XM_001518610.5"/>
</dbReference>
<dbReference type="Proteomes" id="UP000002279">
    <property type="component" value="Unplaced"/>
</dbReference>
<comment type="similarity">
    <text evidence="2">Belongs to the mitochondrion-specific ribosomal protein mL51 family.</text>
</comment>
<accession>F6TAG9</accession>
<dbReference type="GO" id="GO:0005762">
    <property type="term" value="C:mitochondrial large ribosomal subunit"/>
    <property type="evidence" value="ECO:0000318"/>
    <property type="project" value="GO_Central"/>
</dbReference>
<dbReference type="GO" id="GO:0003735">
    <property type="term" value="F:structural constituent of ribosome"/>
    <property type="evidence" value="ECO:0000318"/>
    <property type="project" value="GO_Central"/>
</dbReference>
<dbReference type="InterPro" id="IPR019373">
    <property type="entry name" value="Ribosomal_mL51"/>
</dbReference>
<dbReference type="eggNOG" id="KOG4045">
    <property type="taxonomic scope" value="Eukaryota"/>
</dbReference>
<dbReference type="GeneTree" id="ENSGT00390000018821"/>
<dbReference type="CTD" id="51258"/>
<dbReference type="Pfam" id="PF10244">
    <property type="entry name" value="MRP-L51"/>
    <property type="match status" value="1"/>
</dbReference>
<comment type="subcellular location">
    <subcellularLocation>
        <location evidence="1">Mitochondrion</location>
    </subcellularLocation>
</comment>
<organism evidence="10 11">
    <name type="scientific">Ornithorhynchus anatinus</name>
    <name type="common">Duckbill platypus</name>
    <dbReference type="NCBI Taxonomy" id="9258"/>
    <lineage>
        <taxon>Eukaryota</taxon>
        <taxon>Metazoa</taxon>
        <taxon>Chordata</taxon>
        <taxon>Craniata</taxon>
        <taxon>Vertebrata</taxon>
        <taxon>Euteleostomi</taxon>
        <taxon>Mammalia</taxon>
        <taxon>Monotremata</taxon>
        <taxon>Ornithorhynchidae</taxon>
        <taxon>Ornithorhynchus</taxon>
    </lineage>
</organism>
<gene>
    <name evidence="10" type="primary">MRPL51</name>
</gene>
<dbReference type="AlphaFoldDB" id="F6TAG9"/>
<evidence type="ECO:0000256" key="1">
    <source>
        <dbReference type="ARBA" id="ARBA00004173"/>
    </source>
</evidence>
<keyword evidence="6" id="KW-0687">Ribonucleoprotein</keyword>
<dbReference type="PANTHER" id="PTHR13409">
    <property type="entry name" value="MITOCHONDRIAL 39S RIBOSOMAL PROTEIN L51"/>
    <property type="match status" value="1"/>
</dbReference>
<evidence type="ECO:0000256" key="7">
    <source>
        <dbReference type="ARBA" id="ARBA00035182"/>
    </source>
</evidence>
<evidence type="ECO:0000313" key="10">
    <source>
        <dbReference type="Ensembl" id="ENSOANP00000004776.3"/>
    </source>
</evidence>
<evidence type="ECO:0000256" key="4">
    <source>
        <dbReference type="ARBA" id="ARBA00022980"/>
    </source>
</evidence>
<dbReference type="Ensembl" id="ENSOANT00000004777.4">
    <property type="protein sequence ID" value="ENSOANP00000004776.3"/>
    <property type="gene ID" value="ENSOANG00000003012.4"/>
</dbReference>
<keyword evidence="9" id="KW-0732">Signal</keyword>
<feature type="signal peptide" evidence="9">
    <location>
        <begin position="1"/>
        <end position="18"/>
    </location>
</feature>
<evidence type="ECO:0000256" key="3">
    <source>
        <dbReference type="ARBA" id="ARBA00022946"/>
    </source>
</evidence>
<dbReference type="GO" id="GO:0006412">
    <property type="term" value="P:translation"/>
    <property type="evidence" value="ECO:0000318"/>
    <property type="project" value="GO_Central"/>
</dbReference>
<evidence type="ECO:0000256" key="6">
    <source>
        <dbReference type="ARBA" id="ARBA00023274"/>
    </source>
</evidence>
<dbReference type="KEGG" id="oaa:100089173"/>
<reference evidence="10" key="1">
    <citation type="submission" date="2025-08" db="UniProtKB">
        <authorList>
            <consortium name="Ensembl"/>
        </authorList>
    </citation>
    <scope>IDENTIFICATION</scope>
    <source>
        <strain evidence="10">Glennie</strain>
    </source>
</reference>
<evidence type="ECO:0000256" key="8">
    <source>
        <dbReference type="ARBA" id="ARBA00035419"/>
    </source>
</evidence>